<dbReference type="EMBL" id="CP016771">
    <property type="protein sequence ID" value="ASY13167.1"/>
    <property type="molecule type" value="Genomic_DNA"/>
</dbReference>
<evidence type="ECO:0000313" key="4">
    <source>
        <dbReference type="Proteomes" id="UP000217171"/>
    </source>
</evidence>
<dbReference type="PROSITE" id="PS51782">
    <property type="entry name" value="LYSM"/>
    <property type="match status" value="1"/>
</dbReference>
<protein>
    <submittedName>
        <fullName evidence="3">Peptidoglycan-binding protein</fullName>
    </submittedName>
</protein>
<gene>
    <name evidence="3" type="ORF">B1s21160_02235</name>
</gene>
<feature type="signal peptide" evidence="1">
    <location>
        <begin position="1"/>
        <end position="22"/>
    </location>
</feature>
<organism evidence="3 4">
    <name type="scientific">Candidatus Nanopelagicus hibericus</name>
    <dbReference type="NCBI Taxonomy" id="1884915"/>
    <lineage>
        <taxon>Bacteria</taxon>
        <taxon>Bacillati</taxon>
        <taxon>Actinomycetota</taxon>
        <taxon>Actinomycetes</taxon>
        <taxon>Candidatus Nanopelagicales</taxon>
        <taxon>Candidatus Nanopelagicaceae</taxon>
        <taxon>Candidatus Nanopelagicus</taxon>
    </lineage>
</organism>
<reference evidence="3 4" key="1">
    <citation type="submission" date="2016-07" db="EMBL/GenBank/DDBJ databases">
        <title>High microdiversification within the ubiquitous acI lineage of Actinobacteria.</title>
        <authorList>
            <person name="Neuenschwander S.M."/>
            <person name="Salcher M."/>
            <person name="Ghai R."/>
            <person name="Pernthaler J."/>
        </authorList>
    </citation>
    <scope>NUCLEOTIDE SEQUENCE [LARGE SCALE GENOMIC DNA]</scope>
    <source>
        <strain evidence="3">MMS-21-160</strain>
    </source>
</reference>
<feature type="domain" description="LysM" evidence="2">
    <location>
        <begin position="45"/>
        <end position="94"/>
    </location>
</feature>
<dbReference type="InterPro" id="IPR036779">
    <property type="entry name" value="LysM_dom_sf"/>
</dbReference>
<feature type="chain" id="PRO_5039663647" evidence="1">
    <location>
        <begin position="23"/>
        <end position="97"/>
    </location>
</feature>
<dbReference type="SMART" id="SM00257">
    <property type="entry name" value="LysM"/>
    <property type="match status" value="1"/>
</dbReference>
<name>A0A249K8Q1_9ACTN</name>
<accession>A0A249K8Q1</accession>
<dbReference type="RefSeq" id="WP_095672254.1">
    <property type="nucleotide sequence ID" value="NZ_CP016771.1"/>
</dbReference>
<dbReference type="SUPFAM" id="SSF54106">
    <property type="entry name" value="LysM domain"/>
    <property type="match status" value="1"/>
</dbReference>
<evidence type="ECO:0000313" key="3">
    <source>
        <dbReference type="EMBL" id="ASY13167.1"/>
    </source>
</evidence>
<dbReference type="CDD" id="cd00118">
    <property type="entry name" value="LysM"/>
    <property type="match status" value="1"/>
</dbReference>
<dbReference type="KEGG" id="nhi:B1s21160_02235"/>
<dbReference type="Gene3D" id="3.10.350.10">
    <property type="entry name" value="LysM domain"/>
    <property type="match status" value="1"/>
</dbReference>
<dbReference type="InterPro" id="IPR018392">
    <property type="entry name" value="LysM"/>
</dbReference>
<sequence>MKRNRRYKLARTALGLSVLVLAASAATTISTAAGDLAVKGESRYLQMVVAPGESLWSIAAMYSEGGSINQVIADIVEVNKLSGADLSAGMKLLVPAR</sequence>
<evidence type="ECO:0000256" key="1">
    <source>
        <dbReference type="SAM" id="SignalP"/>
    </source>
</evidence>
<keyword evidence="4" id="KW-1185">Reference proteome</keyword>
<dbReference type="Pfam" id="PF01476">
    <property type="entry name" value="LysM"/>
    <property type="match status" value="1"/>
</dbReference>
<proteinExistence type="predicted"/>
<dbReference type="OrthoDB" id="5084290at2"/>
<dbReference type="Proteomes" id="UP000217171">
    <property type="component" value="Chromosome"/>
</dbReference>
<evidence type="ECO:0000259" key="2">
    <source>
        <dbReference type="PROSITE" id="PS51782"/>
    </source>
</evidence>
<keyword evidence="1" id="KW-0732">Signal</keyword>
<dbReference type="AlphaFoldDB" id="A0A249K8Q1"/>